<sequence>MARPSSLVWEAVSQWLSLDDPDLEYWWTLTGPQVSHMMVTAYSTEVQYTTFLFHYHWIVSPYLGPIVT</sequence>
<proteinExistence type="predicted"/>
<gene>
    <name evidence="2" type="ORF">BJX63DRAFT_430685</name>
</gene>
<evidence type="ECO:0000313" key="2">
    <source>
        <dbReference type="EMBL" id="KAL2815749.1"/>
    </source>
</evidence>
<dbReference type="InterPro" id="IPR017795">
    <property type="entry name" value="ABBA_NscD-like"/>
</dbReference>
<keyword evidence="1" id="KW-0808">Transferase</keyword>
<evidence type="ECO:0000256" key="1">
    <source>
        <dbReference type="ARBA" id="ARBA00022679"/>
    </source>
</evidence>
<protein>
    <submittedName>
        <fullName evidence="2">Uncharacterized protein</fullName>
    </submittedName>
</protein>
<reference evidence="2 3" key="1">
    <citation type="submission" date="2024-07" db="EMBL/GenBank/DDBJ databases">
        <title>Section-level genome sequencing and comparative genomics of Aspergillus sections Usti and Cavernicolus.</title>
        <authorList>
            <consortium name="Lawrence Berkeley National Laboratory"/>
            <person name="Nybo J.L."/>
            <person name="Vesth T.C."/>
            <person name="Theobald S."/>
            <person name="Frisvad J.C."/>
            <person name="Larsen T.O."/>
            <person name="Kjaerboelling I."/>
            <person name="Rothschild-Mancinelli K."/>
            <person name="Lyhne E.K."/>
            <person name="Kogle M.E."/>
            <person name="Barry K."/>
            <person name="Clum A."/>
            <person name="Na H."/>
            <person name="Ledsgaard L."/>
            <person name="Lin J."/>
            <person name="Lipzen A."/>
            <person name="Kuo A."/>
            <person name="Riley R."/>
            <person name="Mondo S."/>
            <person name="Labutti K."/>
            <person name="Haridas S."/>
            <person name="Pangalinan J."/>
            <person name="Salamov A.A."/>
            <person name="Simmons B.A."/>
            <person name="Magnuson J.K."/>
            <person name="Chen J."/>
            <person name="Drula E."/>
            <person name="Henrissat B."/>
            <person name="Wiebenga A."/>
            <person name="Lubbers R.J."/>
            <person name="Gomes A.C."/>
            <person name="Makela M.R."/>
            <person name="Stajich J."/>
            <person name="Grigoriev I.V."/>
            <person name="Mortensen U.H."/>
            <person name="De Vries R.P."/>
            <person name="Baker S.E."/>
            <person name="Andersen M.R."/>
        </authorList>
    </citation>
    <scope>NUCLEOTIDE SEQUENCE [LARGE SCALE GENOMIC DNA]</scope>
    <source>
        <strain evidence="2 3">CBS 588.65</strain>
    </source>
</reference>
<accession>A0ABR4HJT0</accession>
<name>A0ABR4HJT0_9EURO</name>
<keyword evidence="3" id="KW-1185">Reference proteome</keyword>
<dbReference type="Proteomes" id="UP001610334">
    <property type="component" value="Unassembled WGS sequence"/>
</dbReference>
<dbReference type="Pfam" id="PF11991">
    <property type="entry name" value="Trp_DMAT"/>
    <property type="match status" value="1"/>
</dbReference>
<dbReference type="EMBL" id="JBFXLT010000026">
    <property type="protein sequence ID" value="KAL2815749.1"/>
    <property type="molecule type" value="Genomic_DNA"/>
</dbReference>
<evidence type="ECO:0000313" key="3">
    <source>
        <dbReference type="Proteomes" id="UP001610334"/>
    </source>
</evidence>
<comment type="caution">
    <text evidence="2">The sequence shown here is derived from an EMBL/GenBank/DDBJ whole genome shotgun (WGS) entry which is preliminary data.</text>
</comment>
<organism evidence="2 3">
    <name type="scientific">Aspergillus granulosus</name>
    <dbReference type="NCBI Taxonomy" id="176169"/>
    <lineage>
        <taxon>Eukaryota</taxon>
        <taxon>Fungi</taxon>
        <taxon>Dikarya</taxon>
        <taxon>Ascomycota</taxon>
        <taxon>Pezizomycotina</taxon>
        <taxon>Eurotiomycetes</taxon>
        <taxon>Eurotiomycetidae</taxon>
        <taxon>Eurotiales</taxon>
        <taxon>Aspergillaceae</taxon>
        <taxon>Aspergillus</taxon>
        <taxon>Aspergillus subgen. Nidulantes</taxon>
    </lineage>
</organism>